<dbReference type="EMBL" id="JAKJPO010000010">
    <property type="protein sequence ID" value="MCF7223006.1"/>
    <property type="molecule type" value="Genomic_DNA"/>
</dbReference>
<reference evidence="7" key="2">
    <citation type="submission" date="2022-01" db="EMBL/GenBank/DDBJ databases">
        <title>Lysobacter chinensis sp. nov., a bacterium isolated from cow dung compost.</title>
        <authorList>
            <person name="Zhou L.Y."/>
        </authorList>
    </citation>
    <scope>NUCLEOTIDE SEQUENCE [LARGE SCALE GENOMIC DNA]</scope>
    <source>
        <strain evidence="7">TLK-CK17</strain>
    </source>
</reference>
<protein>
    <submittedName>
        <fullName evidence="5">30S ribosomal protein THX</fullName>
    </submittedName>
</protein>
<sequence>MGKGDRKTAKGKRYNSSYGNARSHAAVTKATGSASAPVAKKATKVAKAPAKKVVAKKAAAKE</sequence>
<feature type="region of interest" description="Disordered" evidence="4">
    <location>
        <begin position="1"/>
        <end position="36"/>
    </location>
</feature>
<evidence type="ECO:0000313" key="7">
    <source>
        <dbReference type="Proteomes" id="UP001430796"/>
    </source>
</evidence>
<reference evidence="5 7" key="3">
    <citation type="submission" date="2022-01" db="EMBL/GenBank/DDBJ databases">
        <authorList>
            <person name="Zhou L.Y."/>
        </authorList>
    </citation>
    <scope>NUCLEOTIDE SEQUENCE [LARGE SCALE GENOMIC DNA]</scope>
    <source>
        <strain evidence="5 7">TLK-CK17</strain>
    </source>
</reference>
<comment type="similarity">
    <text evidence="1">Belongs to the bacterial ribosomal protein bTHX family.</text>
</comment>
<evidence type="ECO:0000256" key="4">
    <source>
        <dbReference type="SAM" id="MobiDB-lite"/>
    </source>
</evidence>
<gene>
    <name evidence="5" type="ORF">L3V18_05540</name>
    <name evidence="6" type="ORF">L3V18_14605</name>
</gene>
<evidence type="ECO:0000313" key="6">
    <source>
        <dbReference type="EMBL" id="MCF7223006.1"/>
    </source>
</evidence>
<dbReference type="Pfam" id="PF17067">
    <property type="entry name" value="RPS31"/>
    <property type="match status" value="1"/>
</dbReference>
<evidence type="ECO:0000256" key="3">
    <source>
        <dbReference type="ARBA" id="ARBA00023274"/>
    </source>
</evidence>
<comment type="caution">
    <text evidence="5">The sequence shown here is derived from an EMBL/GenBank/DDBJ whole genome shotgun (WGS) entry which is preliminary data.</text>
</comment>
<keyword evidence="7" id="KW-1185">Reference proteome</keyword>
<dbReference type="Proteomes" id="UP001430796">
    <property type="component" value="Unassembled WGS sequence"/>
</dbReference>
<proteinExistence type="inferred from homology"/>
<dbReference type="NCBIfam" id="TIGR04560">
    <property type="entry name" value="ribo_THX"/>
    <property type="match status" value="1"/>
</dbReference>
<dbReference type="GO" id="GO:0005840">
    <property type="term" value="C:ribosome"/>
    <property type="evidence" value="ECO:0007669"/>
    <property type="project" value="UniProtKB-KW"/>
</dbReference>
<evidence type="ECO:0000256" key="2">
    <source>
        <dbReference type="ARBA" id="ARBA00022980"/>
    </source>
</evidence>
<evidence type="ECO:0000313" key="5">
    <source>
        <dbReference type="EMBL" id="MCF7221253.1"/>
    </source>
</evidence>
<name>A0ABS9HSI5_9GAMM</name>
<dbReference type="InterPro" id="IPR030826">
    <property type="entry name" value="Ribosomal_bTHX/bTHXc/bTHXm"/>
</dbReference>
<organism evidence="5 7">
    <name type="scientific">Marilutibacter chinensis</name>
    <dbReference type="NCBI Taxonomy" id="2912247"/>
    <lineage>
        <taxon>Bacteria</taxon>
        <taxon>Pseudomonadati</taxon>
        <taxon>Pseudomonadota</taxon>
        <taxon>Gammaproteobacteria</taxon>
        <taxon>Lysobacterales</taxon>
        <taxon>Lysobacteraceae</taxon>
        <taxon>Marilutibacter</taxon>
    </lineage>
</organism>
<evidence type="ECO:0000256" key="1">
    <source>
        <dbReference type="ARBA" id="ARBA00010834"/>
    </source>
</evidence>
<dbReference type="RefSeq" id="WP_237053636.1">
    <property type="nucleotide sequence ID" value="NZ_JAKJPO010000001.1"/>
</dbReference>
<keyword evidence="3" id="KW-0687">Ribonucleoprotein</keyword>
<dbReference type="EMBL" id="JAKJPO010000001">
    <property type="protein sequence ID" value="MCF7221253.1"/>
    <property type="molecule type" value="Genomic_DNA"/>
</dbReference>
<reference evidence="5 7" key="1">
    <citation type="submission" date="2022-01" db="EMBL/GenBank/DDBJ databases">
        <title>Lysobacter chinensis sp. nov., a bacterium isolated from cow dung compost.</title>
        <authorList>
            <person name="Liu Y."/>
        </authorList>
    </citation>
    <scope>NUCLEOTIDE SEQUENCE [LARGE SCALE GENOMIC DNA]</scope>
    <source>
        <strain evidence="5 7">TLK-CK17</strain>
    </source>
</reference>
<accession>A0ABS9HSI5</accession>
<keyword evidence="2 5" id="KW-0689">Ribosomal protein</keyword>